<evidence type="ECO:0000256" key="2">
    <source>
        <dbReference type="ARBA" id="ARBA00010617"/>
    </source>
</evidence>
<organism evidence="8 9">
    <name type="scientific">Alternaria atra</name>
    <dbReference type="NCBI Taxonomy" id="119953"/>
    <lineage>
        <taxon>Eukaryota</taxon>
        <taxon>Fungi</taxon>
        <taxon>Dikarya</taxon>
        <taxon>Ascomycota</taxon>
        <taxon>Pezizomycotina</taxon>
        <taxon>Dothideomycetes</taxon>
        <taxon>Pleosporomycetidae</taxon>
        <taxon>Pleosporales</taxon>
        <taxon>Pleosporineae</taxon>
        <taxon>Pleosporaceae</taxon>
        <taxon>Alternaria</taxon>
        <taxon>Alternaria sect. Ulocladioides</taxon>
    </lineage>
</organism>
<dbReference type="PANTHER" id="PTHR46206">
    <property type="entry name" value="CYTOCHROME P450"/>
    <property type="match status" value="1"/>
</dbReference>
<dbReference type="GeneID" id="67011340"/>
<keyword evidence="3" id="KW-0349">Heme</keyword>
<dbReference type="OrthoDB" id="411632at2759"/>
<evidence type="ECO:0000256" key="6">
    <source>
        <dbReference type="ARBA" id="ARBA00023004"/>
    </source>
</evidence>
<keyword evidence="9" id="KW-1185">Reference proteome</keyword>
<dbReference type="AlphaFoldDB" id="A0A8J2IAG1"/>
<accession>A0A8J2IAG1</accession>
<evidence type="ECO:0000313" key="9">
    <source>
        <dbReference type="Proteomes" id="UP000676310"/>
    </source>
</evidence>
<dbReference type="Proteomes" id="UP000676310">
    <property type="component" value="Unassembled WGS sequence"/>
</dbReference>
<keyword evidence="6" id="KW-0408">Iron</keyword>
<dbReference type="EMBL" id="CAJRGZ010000030">
    <property type="protein sequence ID" value="CAG5184832.1"/>
    <property type="molecule type" value="Genomic_DNA"/>
</dbReference>
<dbReference type="GO" id="GO:0004497">
    <property type="term" value="F:monooxygenase activity"/>
    <property type="evidence" value="ECO:0007669"/>
    <property type="project" value="UniProtKB-KW"/>
</dbReference>
<protein>
    <submittedName>
        <fullName evidence="8">Uncharacterized protein</fullName>
    </submittedName>
</protein>
<evidence type="ECO:0000256" key="4">
    <source>
        <dbReference type="ARBA" id="ARBA00022723"/>
    </source>
</evidence>
<gene>
    <name evidence="8" type="ORF">ALTATR162_LOCUS11104</name>
</gene>
<dbReference type="GO" id="GO:0046872">
    <property type="term" value="F:metal ion binding"/>
    <property type="evidence" value="ECO:0007669"/>
    <property type="project" value="UniProtKB-KW"/>
</dbReference>
<keyword evidence="4" id="KW-0479">Metal-binding</keyword>
<evidence type="ECO:0000256" key="3">
    <source>
        <dbReference type="ARBA" id="ARBA00022617"/>
    </source>
</evidence>
<reference evidence="8" key="1">
    <citation type="submission" date="2021-05" db="EMBL/GenBank/DDBJ databases">
        <authorList>
            <person name="Stam R."/>
        </authorList>
    </citation>
    <scope>NUCLEOTIDE SEQUENCE</scope>
    <source>
        <strain evidence="8">CS162</strain>
    </source>
</reference>
<comment type="similarity">
    <text evidence="2">Belongs to the cytochrome P450 family.</text>
</comment>
<dbReference type="RefSeq" id="XP_043174681.1">
    <property type="nucleotide sequence ID" value="XM_043318746.1"/>
</dbReference>
<evidence type="ECO:0000256" key="1">
    <source>
        <dbReference type="ARBA" id="ARBA00001971"/>
    </source>
</evidence>
<proteinExistence type="inferred from homology"/>
<comment type="cofactor">
    <cofactor evidence="1">
        <name>heme</name>
        <dbReference type="ChEBI" id="CHEBI:30413"/>
    </cofactor>
</comment>
<name>A0A8J2IAG1_9PLEO</name>
<evidence type="ECO:0000256" key="5">
    <source>
        <dbReference type="ARBA" id="ARBA00023002"/>
    </source>
</evidence>
<evidence type="ECO:0000313" key="8">
    <source>
        <dbReference type="EMBL" id="CAG5184832.1"/>
    </source>
</evidence>
<dbReference type="PANTHER" id="PTHR46206:SF2">
    <property type="entry name" value="CYTOCHROME P450 MONOOXYGENASE AUSG-RELATED"/>
    <property type="match status" value="1"/>
</dbReference>
<evidence type="ECO:0000256" key="7">
    <source>
        <dbReference type="ARBA" id="ARBA00023033"/>
    </source>
</evidence>
<keyword evidence="7" id="KW-0503">Monooxygenase</keyword>
<keyword evidence="5" id="KW-0560">Oxidoreductase</keyword>
<sequence length="580" mass="65962">MPHAVIDEPTARETVFLNHALDITPIDSPLFAFPKTSKLNPTSYLAPTTAPYGRHVAEWQAKFHGLRSEKLLYRMQPLIEPIRQEATTLVAIFYPANEPESTTRRPVEIYLERIKRLAALKEQVIIYAPPSISPTIRGLRDDKHWYVIDDYESIWDMPNNIHQKHNFTHVQPKIFSAFDRKVGVLGWEPEDCYNHAHRSAVYNAKVFITYDAVMRNPFGSERWMYVDAGVFGEYGPKNEDGEYWTEIISHKLSPKKFDRSISLSRESGVVIGEYMQSLAYGIKDINHPAWTDPKKSWMCQHFIAGNWVGSSIGMLNFAVRFMQTVDDMDANDMYTAREEFVIPQVMIRYPNTIFSIPWMEMEWGKWEHPIKGAYSTYGGEESVPTIGDPIEGVICKGYKQRRGHLPGGGVYAWPWFKRKNVYGASHLSDLLGRKANREYSTNAATLIAKGLIKSRGPITLASHNSRKIVLPSSLTDWVKSNKDLDHRELVRQDFYADSPGFEGLTLLHSGNMLMDMIKTKLGQNDSLMPVINASVVKALEIHWGNEKSWHTIDWQKDTTGIMASAASSVFVGPEKSDGAE</sequence>
<comment type="caution">
    <text evidence="8">The sequence shown here is derived from an EMBL/GenBank/DDBJ whole genome shotgun (WGS) entry which is preliminary data.</text>
</comment>